<dbReference type="Proteomes" id="UP000608530">
    <property type="component" value="Unassembled WGS sequence"/>
</dbReference>
<organism evidence="3 4">
    <name type="scientific">Leucobacter chromiisoli</name>
    <dbReference type="NCBI Taxonomy" id="2796471"/>
    <lineage>
        <taxon>Bacteria</taxon>
        <taxon>Bacillati</taxon>
        <taxon>Actinomycetota</taxon>
        <taxon>Actinomycetes</taxon>
        <taxon>Micrococcales</taxon>
        <taxon>Microbacteriaceae</taxon>
        <taxon>Leucobacter</taxon>
    </lineage>
</organism>
<dbReference type="SMART" id="SM00903">
    <property type="entry name" value="Flavin_Reduct"/>
    <property type="match status" value="1"/>
</dbReference>
<dbReference type="PANTHER" id="PTHR30466">
    <property type="entry name" value="FLAVIN REDUCTASE"/>
    <property type="match status" value="1"/>
</dbReference>
<dbReference type="GO" id="GO:0042602">
    <property type="term" value="F:riboflavin reductase (NADPH) activity"/>
    <property type="evidence" value="ECO:0007669"/>
    <property type="project" value="TreeGrafter"/>
</dbReference>
<reference evidence="3" key="1">
    <citation type="submission" date="2020-12" db="EMBL/GenBank/DDBJ databases">
        <title>Leucobacter sp. CAS1, isolated from Chromium sludge.</title>
        <authorList>
            <person name="Xu Z."/>
        </authorList>
    </citation>
    <scope>NUCLEOTIDE SEQUENCE</scope>
    <source>
        <strain evidence="3">CSA1</strain>
    </source>
</reference>
<evidence type="ECO:0000256" key="1">
    <source>
        <dbReference type="ARBA" id="ARBA00023002"/>
    </source>
</evidence>
<sequence length="160" mass="17787">MQSDQRLLRNTLGNFATGVAVVTYESKGEYHGVTVNSFTSVSMDPPLVLISLMRSSRALNYLMERPFAVNILGNEQLATALQFAGKPQEGHEIEWVTEEQAPRINDSLAFFQCQPWAGHDGGDHVLLLGEVQSFGQRDESKPLLFYRGRWSELAAAENTA</sequence>
<evidence type="ECO:0000259" key="2">
    <source>
        <dbReference type="SMART" id="SM00903"/>
    </source>
</evidence>
<evidence type="ECO:0000313" key="4">
    <source>
        <dbReference type="Proteomes" id="UP000608530"/>
    </source>
</evidence>
<proteinExistence type="predicted"/>
<dbReference type="PANTHER" id="PTHR30466:SF1">
    <property type="entry name" value="FMN REDUCTASE (NADH) RUTF"/>
    <property type="match status" value="1"/>
</dbReference>
<dbReference type="InterPro" id="IPR050268">
    <property type="entry name" value="NADH-dep_flavin_reductase"/>
</dbReference>
<protein>
    <submittedName>
        <fullName evidence="3">Flavin reductase family protein</fullName>
    </submittedName>
</protein>
<comment type="caution">
    <text evidence="3">The sequence shown here is derived from an EMBL/GenBank/DDBJ whole genome shotgun (WGS) entry which is preliminary data.</text>
</comment>
<dbReference type="Gene3D" id="2.30.110.10">
    <property type="entry name" value="Electron Transport, Fmn-binding Protein, Chain A"/>
    <property type="match status" value="1"/>
</dbReference>
<accession>A0A934Q7U6</accession>
<keyword evidence="4" id="KW-1185">Reference proteome</keyword>
<dbReference type="EMBL" id="JAEHOH010000013">
    <property type="protein sequence ID" value="MBK0419381.1"/>
    <property type="molecule type" value="Genomic_DNA"/>
</dbReference>
<feature type="domain" description="Flavin reductase like" evidence="2">
    <location>
        <begin position="12"/>
        <end position="152"/>
    </location>
</feature>
<dbReference type="InterPro" id="IPR002563">
    <property type="entry name" value="Flavin_Rdtase-like_dom"/>
</dbReference>
<dbReference type="GO" id="GO:0006208">
    <property type="term" value="P:pyrimidine nucleobase catabolic process"/>
    <property type="evidence" value="ECO:0007669"/>
    <property type="project" value="TreeGrafter"/>
</dbReference>
<name>A0A934Q7U6_9MICO</name>
<gene>
    <name evidence="3" type="ORF">JD276_10080</name>
</gene>
<keyword evidence="1" id="KW-0560">Oxidoreductase</keyword>
<evidence type="ECO:0000313" key="3">
    <source>
        <dbReference type="EMBL" id="MBK0419381.1"/>
    </source>
</evidence>
<dbReference type="InterPro" id="IPR012349">
    <property type="entry name" value="Split_barrel_FMN-bd"/>
</dbReference>
<dbReference type="GO" id="GO:0010181">
    <property type="term" value="F:FMN binding"/>
    <property type="evidence" value="ECO:0007669"/>
    <property type="project" value="InterPro"/>
</dbReference>
<dbReference type="Pfam" id="PF01613">
    <property type="entry name" value="Flavin_Reduct"/>
    <property type="match status" value="1"/>
</dbReference>
<dbReference type="AlphaFoldDB" id="A0A934Q7U6"/>
<dbReference type="SUPFAM" id="SSF50475">
    <property type="entry name" value="FMN-binding split barrel"/>
    <property type="match status" value="1"/>
</dbReference>